<dbReference type="Proteomes" id="UP000036458">
    <property type="component" value="Chromosome"/>
</dbReference>
<comment type="similarity">
    <text evidence="1">Belongs to the glycosyltransferase 2 family.</text>
</comment>
<dbReference type="GO" id="GO:0016757">
    <property type="term" value="F:glycosyltransferase activity"/>
    <property type="evidence" value="ECO:0007669"/>
    <property type="project" value="UniProtKB-KW"/>
</dbReference>
<keyword evidence="3" id="KW-0808">Transferase</keyword>
<dbReference type="AlphaFoldDB" id="A0A0H4VNK4"/>
<dbReference type="PANTHER" id="PTHR43685">
    <property type="entry name" value="GLYCOSYLTRANSFERASE"/>
    <property type="match status" value="1"/>
</dbReference>
<proteinExistence type="inferred from homology"/>
<dbReference type="SUPFAM" id="SSF53448">
    <property type="entry name" value="Nucleotide-diphospho-sugar transferases"/>
    <property type="match status" value="1"/>
</dbReference>
<evidence type="ECO:0000313" key="5">
    <source>
        <dbReference type="EMBL" id="AKQ47495.1"/>
    </source>
</evidence>
<dbReference type="Gene3D" id="3.90.550.10">
    <property type="entry name" value="Spore Coat Polysaccharide Biosynthesis Protein SpsA, Chain A"/>
    <property type="match status" value="1"/>
</dbReference>
<feature type="domain" description="Glycosyltransferase 2-like" evidence="4">
    <location>
        <begin position="4"/>
        <end position="170"/>
    </location>
</feature>
<dbReference type="PANTHER" id="PTHR43685:SF5">
    <property type="entry name" value="GLYCOSYLTRANSFERASE EPSE-RELATED"/>
    <property type="match status" value="1"/>
</dbReference>
<dbReference type="STRING" id="1379910.TH63_04810"/>
<reference evidence="5 6" key="1">
    <citation type="submission" date="2015-01" db="EMBL/GenBank/DDBJ databases">
        <title>Rufibacter sp./DG31D/ whole genome sequencing.</title>
        <authorList>
            <person name="Kim M.K."/>
            <person name="Srinivasan S."/>
            <person name="Lee J.-J."/>
        </authorList>
    </citation>
    <scope>NUCLEOTIDE SEQUENCE [LARGE SCALE GENOMIC DNA]</scope>
    <source>
        <strain evidence="5 6">DG31D</strain>
    </source>
</reference>
<organism evidence="5 6">
    <name type="scientific">Rufibacter radiotolerans</name>
    <dbReference type="NCBI Taxonomy" id="1379910"/>
    <lineage>
        <taxon>Bacteria</taxon>
        <taxon>Pseudomonadati</taxon>
        <taxon>Bacteroidota</taxon>
        <taxon>Cytophagia</taxon>
        <taxon>Cytophagales</taxon>
        <taxon>Hymenobacteraceae</taxon>
        <taxon>Rufibacter</taxon>
    </lineage>
</organism>
<protein>
    <recommendedName>
        <fullName evidence="4">Glycosyltransferase 2-like domain-containing protein</fullName>
    </recommendedName>
</protein>
<dbReference type="KEGG" id="ruf:TH63_04810"/>
<evidence type="ECO:0000256" key="1">
    <source>
        <dbReference type="ARBA" id="ARBA00006739"/>
    </source>
</evidence>
<dbReference type="InterPro" id="IPR001173">
    <property type="entry name" value="Glyco_trans_2-like"/>
</dbReference>
<keyword evidence="2" id="KW-0328">Glycosyltransferase</keyword>
<accession>A0A0H4VNK4</accession>
<name>A0A0H4VNK4_9BACT</name>
<evidence type="ECO:0000259" key="4">
    <source>
        <dbReference type="Pfam" id="PF00535"/>
    </source>
</evidence>
<dbReference type="InterPro" id="IPR050834">
    <property type="entry name" value="Glycosyltransf_2"/>
</dbReference>
<gene>
    <name evidence="5" type="ORF">TH63_04810</name>
</gene>
<dbReference type="Pfam" id="PF00535">
    <property type="entry name" value="Glycos_transf_2"/>
    <property type="match status" value="1"/>
</dbReference>
<evidence type="ECO:0000256" key="2">
    <source>
        <dbReference type="ARBA" id="ARBA00022676"/>
    </source>
</evidence>
<dbReference type="PATRIC" id="fig|1379910.4.peg.1045"/>
<sequence length="271" mass="30790">MDVCVLIPCFNNQEGLTRSLQSISYQATGLFVMVVDDGSTAPVTAALVKDSLPENYSFHLLSLPENRGITHALNAGLHWIQENLTVRYIARLDCGDVCHQDRFYQQVRFLYQHPLVGLLGSWCRFQSPENGLRFTYTTPTTHAAILDEMHARNVFIHPTVMFRASLVKKIGGYPTTYPFVEDYALFYQMLHHMQGAILNLLLVTCEINEGGISMGNRSGQLKGRYRVVADFGTSPWLKMKGLFKLSLLQVVPYNFVLWVKSRRHRSTETPD</sequence>
<dbReference type="EMBL" id="CP010777">
    <property type="protein sequence ID" value="AKQ47495.1"/>
    <property type="molecule type" value="Genomic_DNA"/>
</dbReference>
<keyword evidence="6" id="KW-1185">Reference proteome</keyword>
<evidence type="ECO:0000313" key="6">
    <source>
        <dbReference type="Proteomes" id="UP000036458"/>
    </source>
</evidence>
<dbReference type="InterPro" id="IPR029044">
    <property type="entry name" value="Nucleotide-diphossugar_trans"/>
</dbReference>
<evidence type="ECO:0000256" key="3">
    <source>
        <dbReference type="ARBA" id="ARBA00022679"/>
    </source>
</evidence>